<protein>
    <recommendedName>
        <fullName evidence="1">Putative plant transposon protein domain-containing protein</fullName>
    </recommendedName>
</protein>
<evidence type="ECO:0000259" key="1">
    <source>
        <dbReference type="Pfam" id="PF20167"/>
    </source>
</evidence>
<dbReference type="Proteomes" id="UP001341840">
    <property type="component" value="Unassembled WGS sequence"/>
</dbReference>
<dbReference type="Pfam" id="PF20167">
    <property type="entry name" value="Transposase_32"/>
    <property type="match status" value="1"/>
</dbReference>
<sequence>MASSSSTGASVLDAHCFRTLFNQHLYEEAAHNKKIIPEVGFNLNEDQYPKIKEQITRRGWRRLARPRHEIAKAMIQEFYANAARSEEEMEGLDEQPYKSYLRGKEIDFSPDNIRRVMRFKETTLGAKNNYDNRQTYDQQLDQVLADLCIPGAVWKMGRGRDPKPIKLRR</sequence>
<feature type="domain" description="Putative plant transposon protein" evidence="1">
    <location>
        <begin position="57"/>
        <end position="156"/>
    </location>
</feature>
<organism evidence="2 3">
    <name type="scientific">Stylosanthes scabra</name>
    <dbReference type="NCBI Taxonomy" id="79078"/>
    <lineage>
        <taxon>Eukaryota</taxon>
        <taxon>Viridiplantae</taxon>
        <taxon>Streptophyta</taxon>
        <taxon>Embryophyta</taxon>
        <taxon>Tracheophyta</taxon>
        <taxon>Spermatophyta</taxon>
        <taxon>Magnoliopsida</taxon>
        <taxon>eudicotyledons</taxon>
        <taxon>Gunneridae</taxon>
        <taxon>Pentapetalae</taxon>
        <taxon>rosids</taxon>
        <taxon>fabids</taxon>
        <taxon>Fabales</taxon>
        <taxon>Fabaceae</taxon>
        <taxon>Papilionoideae</taxon>
        <taxon>50 kb inversion clade</taxon>
        <taxon>dalbergioids sensu lato</taxon>
        <taxon>Dalbergieae</taxon>
        <taxon>Pterocarpus clade</taxon>
        <taxon>Stylosanthes</taxon>
    </lineage>
</organism>
<evidence type="ECO:0000313" key="2">
    <source>
        <dbReference type="EMBL" id="MED6152446.1"/>
    </source>
</evidence>
<accession>A0ABU6TU86</accession>
<gene>
    <name evidence="2" type="ORF">PIB30_092184</name>
</gene>
<keyword evidence="3" id="KW-1185">Reference proteome</keyword>
<evidence type="ECO:0000313" key="3">
    <source>
        <dbReference type="Proteomes" id="UP001341840"/>
    </source>
</evidence>
<dbReference type="InterPro" id="IPR046796">
    <property type="entry name" value="Transposase_32_dom"/>
</dbReference>
<comment type="caution">
    <text evidence="2">The sequence shown here is derived from an EMBL/GenBank/DDBJ whole genome shotgun (WGS) entry which is preliminary data.</text>
</comment>
<reference evidence="2 3" key="1">
    <citation type="journal article" date="2023" name="Plants (Basel)">
        <title>Bridging the Gap: Combining Genomics and Transcriptomics Approaches to Understand Stylosanthes scabra, an Orphan Legume from the Brazilian Caatinga.</title>
        <authorList>
            <person name="Ferreira-Neto J.R.C."/>
            <person name="da Silva M.D."/>
            <person name="Binneck E."/>
            <person name="de Melo N.F."/>
            <person name="da Silva R.H."/>
            <person name="de Melo A.L.T.M."/>
            <person name="Pandolfi V."/>
            <person name="Bustamante F.O."/>
            <person name="Brasileiro-Vidal A.C."/>
            <person name="Benko-Iseppon A.M."/>
        </authorList>
    </citation>
    <scope>NUCLEOTIDE SEQUENCE [LARGE SCALE GENOMIC DNA]</scope>
    <source>
        <tissue evidence="2">Leaves</tissue>
    </source>
</reference>
<dbReference type="EMBL" id="JASCZI010092505">
    <property type="protein sequence ID" value="MED6152446.1"/>
    <property type="molecule type" value="Genomic_DNA"/>
</dbReference>
<proteinExistence type="predicted"/>
<name>A0ABU6TU86_9FABA</name>